<dbReference type="AlphaFoldDB" id="A0A175YF88"/>
<reference evidence="1" key="2">
    <citation type="submission" date="2022-03" db="EMBL/GenBank/DDBJ databases">
        <title>Draft title - Genomic analysis of global carrot germplasm unveils the trajectory of domestication and the origin of high carotenoid orange carrot.</title>
        <authorList>
            <person name="Iorizzo M."/>
            <person name="Ellison S."/>
            <person name="Senalik D."/>
            <person name="Macko-Podgorni A."/>
            <person name="Grzebelus D."/>
            <person name="Bostan H."/>
            <person name="Rolling W."/>
            <person name="Curaba J."/>
            <person name="Simon P."/>
        </authorList>
    </citation>
    <scope>NUCLEOTIDE SEQUENCE</scope>
    <source>
        <tissue evidence="1">Leaf</tissue>
    </source>
</reference>
<evidence type="ECO:0000313" key="1">
    <source>
        <dbReference type="EMBL" id="WOH14811.1"/>
    </source>
</evidence>
<name>A0A175YF88_DAUCS</name>
<organism evidence="1 2">
    <name type="scientific">Daucus carota subsp. sativus</name>
    <name type="common">Carrot</name>
    <dbReference type="NCBI Taxonomy" id="79200"/>
    <lineage>
        <taxon>Eukaryota</taxon>
        <taxon>Viridiplantae</taxon>
        <taxon>Streptophyta</taxon>
        <taxon>Embryophyta</taxon>
        <taxon>Tracheophyta</taxon>
        <taxon>Spermatophyta</taxon>
        <taxon>Magnoliopsida</taxon>
        <taxon>eudicotyledons</taxon>
        <taxon>Gunneridae</taxon>
        <taxon>Pentapetalae</taxon>
        <taxon>asterids</taxon>
        <taxon>campanulids</taxon>
        <taxon>Apiales</taxon>
        <taxon>Apiaceae</taxon>
        <taxon>Apioideae</taxon>
        <taxon>Scandiceae</taxon>
        <taxon>Daucinae</taxon>
        <taxon>Daucus</taxon>
        <taxon>Daucus sect. Daucus</taxon>
    </lineage>
</organism>
<reference evidence="1" key="1">
    <citation type="journal article" date="2016" name="Nat. Genet.">
        <title>A high-quality carrot genome assembly provides new insights into carotenoid accumulation and asterid genome evolution.</title>
        <authorList>
            <person name="Iorizzo M."/>
            <person name="Ellison S."/>
            <person name="Senalik D."/>
            <person name="Zeng P."/>
            <person name="Satapoomin P."/>
            <person name="Huang J."/>
            <person name="Bowman M."/>
            <person name="Iovene M."/>
            <person name="Sanseverino W."/>
            <person name="Cavagnaro P."/>
            <person name="Yildiz M."/>
            <person name="Macko-Podgorni A."/>
            <person name="Moranska E."/>
            <person name="Grzebelus E."/>
            <person name="Grzebelus D."/>
            <person name="Ashrafi H."/>
            <person name="Zheng Z."/>
            <person name="Cheng S."/>
            <person name="Spooner D."/>
            <person name="Van Deynze A."/>
            <person name="Simon P."/>
        </authorList>
    </citation>
    <scope>NUCLEOTIDE SEQUENCE</scope>
    <source>
        <tissue evidence="1">Leaf</tissue>
    </source>
</reference>
<proteinExistence type="predicted"/>
<dbReference type="Proteomes" id="UP000077755">
    <property type="component" value="Chromosome 9"/>
</dbReference>
<gene>
    <name evidence="1" type="ORF">DCAR_0934334</name>
</gene>
<dbReference type="EMBL" id="CP093351">
    <property type="protein sequence ID" value="WOH14811.1"/>
    <property type="molecule type" value="Genomic_DNA"/>
</dbReference>
<evidence type="ECO:0000313" key="2">
    <source>
        <dbReference type="Proteomes" id="UP000077755"/>
    </source>
</evidence>
<sequence length="65" mass="7367">MSMESTTSRAQLISFMLESSYQTINAQVTRRSQYSSRGFTNIKFSYLEAVGGVFSPHSSRIRIKP</sequence>
<protein>
    <submittedName>
        <fullName evidence="1">Uncharacterized protein</fullName>
    </submittedName>
</protein>
<dbReference type="Gramene" id="KZM82185">
    <property type="protein sequence ID" value="KZM82185"/>
    <property type="gene ID" value="DCAR_029754"/>
</dbReference>
<accession>A0A175YF88</accession>
<keyword evidence="2" id="KW-1185">Reference proteome</keyword>